<evidence type="ECO:0000313" key="9">
    <source>
        <dbReference type="Proteomes" id="UP000314986"/>
    </source>
</evidence>
<dbReference type="PANTHER" id="PTHR14167:SF81">
    <property type="entry name" value="ENDOPHILIN-A"/>
    <property type="match status" value="1"/>
</dbReference>
<dbReference type="InParanoid" id="A0A4W3GET0"/>
<dbReference type="SUPFAM" id="SSF50044">
    <property type="entry name" value="SH3-domain"/>
    <property type="match status" value="1"/>
</dbReference>
<reference evidence="8" key="4">
    <citation type="submission" date="2025-08" db="UniProtKB">
        <authorList>
            <consortium name="Ensembl"/>
        </authorList>
    </citation>
    <scope>IDENTIFICATION</scope>
</reference>
<reference evidence="9" key="2">
    <citation type="journal article" date="2007" name="PLoS Biol.">
        <title>Survey sequencing and comparative analysis of the elephant shark (Callorhinchus milii) genome.</title>
        <authorList>
            <person name="Venkatesh B."/>
            <person name="Kirkness E.F."/>
            <person name="Loh Y.H."/>
            <person name="Halpern A.L."/>
            <person name="Lee A.P."/>
            <person name="Johnson J."/>
            <person name="Dandona N."/>
            <person name="Viswanathan L.D."/>
            <person name="Tay A."/>
            <person name="Venter J.C."/>
            <person name="Strausberg R.L."/>
            <person name="Brenner S."/>
        </authorList>
    </citation>
    <scope>NUCLEOTIDE SEQUENCE [LARGE SCALE GENOMIC DNA]</scope>
</reference>
<comment type="subcellular location">
    <subcellularLocation>
        <location evidence="1">Membrane</location>
        <topology evidence="1">Peripheral membrane protein</topology>
    </subcellularLocation>
</comment>
<name>A0A4W3GET0_CALMI</name>
<accession>A0A4W3GET0</accession>
<proteinExistence type="predicted"/>
<dbReference type="InterPro" id="IPR050384">
    <property type="entry name" value="Endophilin_SH3RF"/>
</dbReference>
<feature type="compositionally biased region" description="Basic and acidic residues" evidence="6">
    <location>
        <begin position="76"/>
        <end position="88"/>
    </location>
</feature>
<dbReference type="Ensembl" id="ENSCMIT00000001188.1">
    <property type="protein sequence ID" value="ENSCMIP00000001130.1"/>
    <property type="gene ID" value="ENSCMIG00000000760.1"/>
</dbReference>
<reference evidence="8" key="5">
    <citation type="submission" date="2025-09" db="UniProtKB">
        <authorList>
            <consortium name="Ensembl"/>
        </authorList>
    </citation>
    <scope>IDENTIFICATION</scope>
</reference>
<feature type="domain" description="SH3" evidence="7">
    <location>
        <begin position="123"/>
        <end position="183"/>
    </location>
</feature>
<feature type="region of interest" description="Disordered" evidence="6">
    <location>
        <begin position="162"/>
        <end position="183"/>
    </location>
</feature>
<protein>
    <recommendedName>
        <fullName evidence="7">SH3 domain-containing protein</fullName>
    </recommendedName>
</protein>
<evidence type="ECO:0000256" key="3">
    <source>
        <dbReference type="ARBA" id="ARBA00023054"/>
    </source>
</evidence>
<dbReference type="AlphaFoldDB" id="A0A4W3GET0"/>
<dbReference type="Proteomes" id="UP000314986">
    <property type="component" value="Unassembled WGS sequence"/>
</dbReference>
<keyword evidence="9" id="KW-1185">Reference proteome</keyword>
<keyword evidence="3" id="KW-0175">Coiled coil</keyword>
<dbReference type="PROSITE" id="PS50002">
    <property type="entry name" value="SH3"/>
    <property type="match status" value="1"/>
</dbReference>
<keyword evidence="2 5" id="KW-0728">SH3 domain</keyword>
<dbReference type="SMART" id="SM00326">
    <property type="entry name" value="SH3"/>
    <property type="match status" value="1"/>
</dbReference>
<keyword evidence="4" id="KW-0472">Membrane</keyword>
<sequence length="183" mass="20349">TDYYYYIDFFFPLCISFQARARAETFPRPQSAATVIRNAFQATAKCVPIVRPVKPEQAAGEPTVQVVPRVSCPTGSDRRGPAQGQVEHRKTGSWDSCYQCISPSRPHSSATAESPKASQTHAMCFNRCRVVFPYPAQGEAELDLQEGDILLVHRKHQDGWFQGTHKESGKSGLFPGSFVENLQ</sequence>
<reference evidence="9" key="1">
    <citation type="journal article" date="2006" name="Science">
        <title>Ancient noncoding elements conserved in the human genome.</title>
        <authorList>
            <person name="Venkatesh B."/>
            <person name="Kirkness E.F."/>
            <person name="Loh Y.H."/>
            <person name="Halpern A.L."/>
            <person name="Lee A.P."/>
            <person name="Johnson J."/>
            <person name="Dandona N."/>
            <person name="Viswanathan L.D."/>
            <person name="Tay A."/>
            <person name="Venter J.C."/>
            <person name="Strausberg R.L."/>
            <person name="Brenner S."/>
        </authorList>
    </citation>
    <scope>NUCLEOTIDE SEQUENCE [LARGE SCALE GENOMIC DNA]</scope>
</reference>
<evidence type="ECO:0000259" key="7">
    <source>
        <dbReference type="PROSITE" id="PS50002"/>
    </source>
</evidence>
<evidence type="ECO:0000256" key="5">
    <source>
        <dbReference type="PROSITE-ProRule" id="PRU00192"/>
    </source>
</evidence>
<evidence type="ECO:0000313" key="8">
    <source>
        <dbReference type="Ensembl" id="ENSCMIP00000001130.1"/>
    </source>
</evidence>
<reference evidence="9" key="3">
    <citation type="journal article" date="2014" name="Nature">
        <title>Elephant shark genome provides unique insights into gnathostome evolution.</title>
        <authorList>
            <consortium name="International Elephant Shark Genome Sequencing Consortium"/>
            <person name="Venkatesh B."/>
            <person name="Lee A.P."/>
            <person name="Ravi V."/>
            <person name="Maurya A.K."/>
            <person name="Lian M.M."/>
            <person name="Swann J.B."/>
            <person name="Ohta Y."/>
            <person name="Flajnik M.F."/>
            <person name="Sutoh Y."/>
            <person name="Kasahara M."/>
            <person name="Hoon S."/>
            <person name="Gangu V."/>
            <person name="Roy S.W."/>
            <person name="Irimia M."/>
            <person name="Korzh V."/>
            <person name="Kondrychyn I."/>
            <person name="Lim Z.W."/>
            <person name="Tay B.H."/>
            <person name="Tohari S."/>
            <person name="Kong K.W."/>
            <person name="Ho S."/>
            <person name="Lorente-Galdos B."/>
            <person name="Quilez J."/>
            <person name="Marques-Bonet T."/>
            <person name="Raney B.J."/>
            <person name="Ingham P.W."/>
            <person name="Tay A."/>
            <person name="Hillier L.W."/>
            <person name="Minx P."/>
            <person name="Boehm T."/>
            <person name="Wilson R.K."/>
            <person name="Brenner S."/>
            <person name="Warren W.C."/>
        </authorList>
    </citation>
    <scope>NUCLEOTIDE SEQUENCE [LARGE SCALE GENOMIC DNA]</scope>
</reference>
<evidence type="ECO:0000256" key="6">
    <source>
        <dbReference type="SAM" id="MobiDB-lite"/>
    </source>
</evidence>
<evidence type="ECO:0000256" key="4">
    <source>
        <dbReference type="ARBA" id="ARBA00023136"/>
    </source>
</evidence>
<dbReference type="InterPro" id="IPR036028">
    <property type="entry name" value="SH3-like_dom_sf"/>
</dbReference>
<evidence type="ECO:0000256" key="2">
    <source>
        <dbReference type="ARBA" id="ARBA00022443"/>
    </source>
</evidence>
<dbReference type="InterPro" id="IPR001452">
    <property type="entry name" value="SH3_domain"/>
</dbReference>
<organism evidence="8 9">
    <name type="scientific">Callorhinchus milii</name>
    <name type="common">Ghost shark</name>
    <dbReference type="NCBI Taxonomy" id="7868"/>
    <lineage>
        <taxon>Eukaryota</taxon>
        <taxon>Metazoa</taxon>
        <taxon>Chordata</taxon>
        <taxon>Craniata</taxon>
        <taxon>Vertebrata</taxon>
        <taxon>Chondrichthyes</taxon>
        <taxon>Holocephali</taxon>
        <taxon>Chimaeriformes</taxon>
        <taxon>Callorhinchidae</taxon>
        <taxon>Callorhinchus</taxon>
    </lineage>
</organism>
<evidence type="ECO:0000256" key="1">
    <source>
        <dbReference type="ARBA" id="ARBA00004170"/>
    </source>
</evidence>
<dbReference type="Gene3D" id="2.30.30.40">
    <property type="entry name" value="SH3 Domains"/>
    <property type="match status" value="1"/>
</dbReference>
<feature type="region of interest" description="Disordered" evidence="6">
    <location>
        <begin position="68"/>
        <end position="88"/>
    </location>
</feature>
<dbReference type="PANTHER" id="PTHR14167">
    <property type="entry name" value="SH3 DOMAIN-CONTAINING"/>
    <property type="match status" value="1"/>
</dbReference>
<dbReference type="Pfam" id="PF14604">
    <property type="entry name" value="SH3_9"/>
    <property type="match status" value="1"/>
</dbReference>